<dbReference type="InterPro" id="IPR023614">
    <property type="entry name" value="Porin_dom_sf"/>
</dbReference>
<organism evidence="13 14">
    <name type="scientific">Pararobbsia alpina</name>
    <dbReference type="NCBI Taxonomy" id="621374"/>
    <lineage>
        <taxon>Bacteria</taxon>
        <taxon>Pseudomonadati</taxon>
        <taxon>Pseudomonadota</taxon>
        <taxon>Betaproteobacteria</taxon>
        <taxon>Burkholderiales</taxon>
        <taxon>Burkholderiaceae</taxon>
        <taxon>Pararobbsia</taxon>
    </lineage>
</organism>
<evidence type="ECO:0000256" key="6">
    <source>
        <dbReference type="ARBA" id="ARBA00022729"/>
    </source>
</evidence>
<evidence type="ECO:0000256" key="11">
    <source>
        <dbReference type="SAM" id="SignalP"/>
    </source>
</evidence>
<evidence type="ECO:0000259" key="12">
    <source>
        <dbReference type="Pfam" id="PF13609"/>
    </source>
</evidence>
<feature type="domain" description="Porin" evidence="12">
    <location>
        <begin position="10"/>
        <end position="348"/>
    </location>
</feature>
<dbReference type="Proteomes" id="UP000494115">
    <property type="component" value="Unassembled WGS sequence"/>
</dbReference>
<dbReference type="CDD" id="cd00342">
    <property type="entry name" value="gram_neg_porins"/>
    <property type="match status" value="1"/>
</dbReference>
<dbReference type="GO" id="GO:0046930">
    <property type="term" value="C:pore complex"/>
    <property type="evidence" value="ECO:0007669"/>
    <property type="project" value="UniProtKB-KW"/>
</dbReference>
<dbReference type="PRINTS" id="PR00184">
    <property type="entry name" value="NEISSPPORIN"/>
</dbReference>
<keyword evidence="9" id="KW-0472">Membrane</keyword>
<feature type="signal peptide" evidence="11">
    <location>
        <begin position="1"/>
        <end position="23"/>
    </location>
</feature>
<dbReference type="RefSeq" id="WP_175103503.1">
    <property type="nucleotide sequence ID" value="NZ_CADIKM010000003.1"/>
</dbReference>
<reference evidence="13 14" key="1">
    <citation type="submission" date="2020-04" db="EMBL/GenBank/DDBJ databases">
        <authorList>
            <person name="De Canck E."/>
        </authorList>
    </citation>
    <scope>NUCLEOTIDE SEQUENCE [LARGE SCALE GENOMIC DNA]</scope>
    <source>
        <strain evidence="13 14">LMG 28138</strain>
    </source>
</reference>
<evidence type="ECO:0000313" key="14">
    <source>
        <dbReference type="Proteomes" id="UP000494115"/>
    </source>
</evidence>
<dbReference type="AlphaFoldDB" id="A0A6S7AWM4"/>
<dbReference type="PANTHER" id="PTHR34501:SF9">
    <property type="entry name" value="MAJOR OUTER MEMBRANE PROTEIN P.IA"/>
    <property type="match status" value="1"/>
</dbReference>
<evidence type="ECO:0000256" key="8">
    <source>
        <dbReference type="ARBA" id="ARBA00023114"/>
    </source>
</evidence>
<keyword evidence="5" id="KW-0812">Transmembrane</keyword>
<keyword evidence="6 11" id="KW-0732">Signal</keyword>
<dbReference type="GO" id="GO:0006811">
    <property type="term" value="P:monoatomic ion transport"/>
    <property type="evidence" value="ECO:0007669"/>
    <property type="project" value="UniProtKB-KW"/>
</dbReference>
<gene>
    <name evidence="13" type="ORF">LMG28138_00972</name>
</gene>
<keyword evidence="10" id="KW-0998">Cell outer membrane</keyword>
<sequence length="385" mass="40210">MTVAKKSFAAATLLGAFVSIAHAQSTVTLYGVLDESLQYLNSVNNGGKAGPSFGLANSANNTTVFGLKGSEDLGGGMHAVFKLESQFGISNGANSYGTDLFNRQSWVGIQDDRWGTVTIGKQYSSLVDSLCPLSAYCTFGGNMSAHVYDNDNVGGGYTVSNAVKYASPVVGGWHFSGMYAFSNAAGQFANNRLFSFGVNYDQGPLHLGAAYQDGSNPASATNSVNGAVGSNMASFAAGDQRVFGAGARVDVGKGTVGVLYTHSTFLSLSTAGTDFADINGEDLRFDNYSVYGRYPVTGAFSLGAGYTLANEHLTGSTDATLHNQQVTIEGDYSLSARTTLYVEGAYQHISGGDGISLSYAVMPDTGMLSATNSQTQIVTGIRHIF</sequence>
<keyword evidence="8" id="KW-0626">Porin</keyword>
<evidence type="ECO:0000256" key="4">
    <source>
        <dbReference type="ARBA" id="ARBA00022452"/>
    </source>
</evidence>
<dbReference type="SUPFAM" id="SSF56935">
    <property type="entry name" value="Porins"/>
    <property type="match status" value="1"/>
</dbReference>
<dbReference type="InterPro" id="IPR050298">
    <property type="entry name" value="Gram-neg_bact_OMP"/>
</dbReference>
<evidence type="ECO:0000256" key="7">
    <source>
        <dbReference type="ARBA" id="ARBA00023065"/>
    </source>
</evidence>
<evidence type="ECO:0000256" key="5">
    <source>
        <dbReference type="ARBA" id="ARBA00022692"/>
    </source>
</evidence>
<feature type="chain" id="PRO_5029017657" evidence="11">
    <location>
        <begin position="24"/>
        <end position="385"/>
    </location>
</feature>
<dbReference type="InterPro" id="IPR002299">
    <property type="entry name" value="Porin_Neis"/>
</dbReference>
<evidence type="ECO:0000256" key="3">
    <source>
        <dbReference type="ARBA" id="ARBA00022448"/>
    </source>
</evidence>
<evidence type="ECO:0000313" key="13">
    <source>
        <dbReference type="EMBL" id="CAB3780114.1"/>
    </source>
</evidence>
<evidence type="ECO:0000256" key="9">
    <source>
        <dbReference type="ARBA" id="ARBA00023136"/>
    </source>
</evidence>
<dbReference type="GO" id="GO:0015288">
    <property type="term" value="F:porin activity"/>
    <property type="evidence" value="ECO:0007669"/>
    <property type="project" value="UniProtKB-KW"/>
</dbReference>
<proteinExistence type="predicted"/>
<dbReference type="PANTHER" id="PTHR34501">
    <property type="entry name" value="PROTEIN YDDL-RELATED"/>
    <property type="match status" value="1"/>
</dbReference>
<keyword evidence="7" id="KW-0406">Ion transport</keyword>
<evidence type="ECO:0000256" key="10">
    <source>
        <dbReference type="ARBA" id="ARBA00023237"/>
    </source>
</evidence>
<keyword evidence="4" id="KW-1134">Transmembrane beta strand</keyword>
<dbReference type="Pfam" id="PF13609">
    <property type="entry name" value="Porin_4"/>
    <property type="match status" value="1"/>
</dbReference>
<dbReference type="InterPro" id="IPR033900">
    <property type="entry name" value="Gram_neg_porin_domain"/>
</dbReference>
<dbReference type="Gene3D" id="2.40.160.10">
    <property type="entry name" value="Porin"/>
    <property type="match status" value="1"/>
</dbReference>
<comment type="subcellular location">
    <subcellularLocation>
        <location evidence="1">Cell outer membrane</location>
        <topology evidence="1">Multi-pass membrane protein</topology>
    </subcellularLocation>
</comment>
<comment type="subunit">
    <text evidence="2">Homotrimer.</text>
</comment>
<accession>A0A6S7AWM4</accession>
<keyword evidence="3" id="KW-0813">Transport</keyword>
<keyword evidence="14" id="KW-1185">Reference proteome</keyword>
<evidence type="ECO:0000256" key="1">
    <source>
        <dbReference type="ARBA" id="ARBA00004571"/>
    </source>
</evidence>
<protein>
    <submittedName>
        <fullName evidence="13">Outer membrane porin protein</fullName>
    </submittedName>
</protein>
<evidence type="ECO:0000256" key="2">
    <source>
        <dbReference type="ARBA" id="ARBA00011233"/>
    </source>
</evidence>
<dbReference type="GO" id="GO:0009279">
    <property type="term" value="C:cell outer membrane"/>
    <property type="evidence" value="ECO:0007669"/>
    <property type="project" value="UniProtKB-SubCell"/>
</dbReference>
<name>A0A6S7AWM4_9BURK</name>
<dbReference type="EMBL" id="CADIKM010000003">
    <property type="protein sequence ID" value="CAB3780114.1"/>
    <property type="molecule type" value="Genomic_DNA"/>
</dbReference>